<evidence type="ECO:0000256" key="3">
    <source>
        <dbReference type="ARBA" id="ARBA00023136"/>
    </source>
</evidence>
<proteinExistence type="predicted"/>
<organism evidence="5">
    <name type="scientific">bioreactor metagenome</name>
    <dbReference type="NCBI Taxonomy" id="1076179"/>
    <lineage>
        <taxon>unclassified sequences</taxon>
        <taxon>metagenomes</taxon>
        <taxon>ecological metagenomes</taxon>
    </lineage>
</organism>
<protein>
    <submittedName>
        <fullName evidence="5">Maltose/maltodextrin import ATP-binding protein MalK</fullName>
    </submittedName>
</protein>
<dbReference type="GO" id="GO:0016887">
    <property type="term" value="F:ATP hydrolysis activity"/>
    <property type="evidence" value="ECO:0007669"/>
    <property type="project" value="InterPro"/>
</dbReference>
<keyword evidence="5" id="KW-0547">Nucleotide-binding</keyword>
<dbReference type="PANTHER" id="PTHR43875">
    <property type="entry name" value="MALTODEXTRIN IMPORT ATP-BINDING PROTEIN MSMX"/>
    <property type="match status" value="1"/>
</dbReference>
<dbReference type="AlphaFoldDB" id="A0A645HYZ2"/>
<dbReference type="PANTHER" id="PTHR43875:SF15">
    <property type="entry name" value="TREHALOSE IMPORT ATP-BINDING PROTEIN SUGC"/>
    <property type="match status" value="1"/>
</dbReference>
<keyword evidence="3" id="KW-0472">Membrane</keyword>
<sequence>MLKVEHIYKELGDFKLNDISFEVKEKEYFVILGPTGTGKTIILEAIAGIHNLDHGNIYIKNKNINNVPPEHRNIGFVYQDYLLFPHLSVRDNINFGLKAKKKFIDTSEKLLHEISKMLNIDHLLNRNTLT</sequence>
<comment type="caution">
    <text evidence="5">The sequence shown here is derived from an EMBL/GenBank/DDBJ whole genome shotgun (WGS) entry which is preliminary data.</text>
</comment>
<evidence type="ECO:0000313" key="5">
    <source>
        <dbReference type="EMBL" id="MPN43806.1"/>
    </source>
</evidence>
<dbReference type="GO" id="GO:0005524">
    <property type="term" value="F:ATP binding"/>
    <property type="evidence" value="ECO:0007669"/>
    <property type="project" value="UniProtKB-KW"/>
</dbReference>
<keyword evidence="1" id="KW-1003">Cell membrane</keyword>
<name>A0A645HYZ2_9ZZZZ</name>
<accession>A0A645HYZ2</accession>
<evidence type="ECO:0000256" key="1">
    <source>
        <dbReference type="ARBA" id="ARBA00022475"/>
    </source>
</evidence>
<evidence type="ECO:0000259" key="4">
    <source>
        <dbReference type="Pfam" id="PF00005"/>
    </source>
</evidence>
<dbReference type="SUPFAM" id="SSF52540">
    <property type="entry name" value="P-loop containing nucleoside triphosphate hydrolases"/>
    <property type="match status" value="1"/>
</dbReference>
<keyword evidence="5" id="KW-0067">ATP-binding</keyword>
<dbReference type="EMBL" id="VSSQ01102435">
    <property type="protein sequence ID" value="MPN43806.1"/>
    <property type="molecule type" value="Genomic_DNA"/>
</dbReference>
<keyword evidence="2" id="KW-1278">Translocase</keyword>
<dbReference type="Gene3D" id="3.40.50.300">
    <property type="entry name" value="P-loop containing nucleotide triphosphate hydrolases"/>
    <property type="match status" value="1"/>
</dbReference>
<dbReference type="InterPro" id="IPR027417">
    <property type="entry name" value="P-loop_NTPase"/>
</dbReference>
<dbReference type="InterPro" id="IPR003439">
    <property type="entry name" value="ABC_transporter-like_ATP-bd"/>
</dbReference>
<gene>
    <name evidence="5" type="primary">malK_15</name>
    <name evidence="5" type="ORF">SDC9_191367</name>
</gene>
<evidence type="ECO:0000256" key="2">
    <source>
        <dbReference type="ARBA" id="ARBA00022967"/>
    </source>
</evidence>
<dbReference type="GO" id="GO:0055052">
    <property type="term" value="C:ATP-binding cassette (ABC) transporter complex, substrate-binding subunit-containing"/>
    <property type="evidence" value="ECO:0007669"/>
    <property type="project" value="TreeGrafter"/>
</dbReference>
<feature type="domain" description="ABC transporter" evidence="4">
    <location>
        <begin position="16"/>
        <end position="127"/>
    </location>
</feature>
<dbReference type="Pfam" id="PF00005">
    <property type="entry name" value="ABC_tran"/>
    <property type="match status" value="1"/>
</dbReference>
<reference evidence="5" key="1">
    <citation type="submission" date="2019-08" db="EMBL/GenBank/DDBJ databases">
        <authorList>
            <person name="Kucharzyk K."/>
            <person name="Murdoch R.W."/>
            <person name="Higgins S."/>
            <person name="Loffler F."/>
        </authorList>
    </citation>
    <scope>NUCLEOTIDE SEQUENCE</scope>
</reference>
<dbReference type="InterPro" id="IPR047641">
    <property type="entry name" value="ABC_transpr_MalK/UgpC-like"/>
</dbReference>